<dbReference type="AlphaFoldDB" id="A0A6A4QZ58"/>
<evidence type="ECO:0000256" key="1">
    <source>
        <dbReference type="SAM" id="Phobius"/>
    </source>
</evidence>
<evidence type="ECO:0000313" key="3">
    <source>
        <dbReference type="Proteomes" id="UP000447434"/>
    </source>
</evidence>
<name>A0A6A4QZ58_LUPAL</name>
<feature type="transmembrane region" description="Helical" evidence="1">
    <location>
        <begin position="46"/>
        <end position="67"/>
    </location>
</feature>
<sequence length="69" mass="8452">MHQQIPKHKQQIKHVFWPEFLFYFKKYLLEKILYFVLVTIRKFSVLSFLHQILPVIVRVLLSIILGFHT</sequence>
<evidence type="ECO:0000313" key="2">
    <source>
        <dbReference type="EMBL" id="KAE9619110.1"/>
    </source>
</evidence>
<proteinExistence type="predicted"/>
<keyword evidence="3" id="KW-1185">Reference proteome</keyword>
<comment type="caution">
    <text evidence="2">The sequence shown here is derived from an EMBL/GenBank/DDBJ whole genome shotgun (WGS) entry which is preliminary data.</text>
</comment>
<protein>
    <submittedName>
        <fullName evidence="2">Uncharacterized protein</fullName>
    </submittedName>
</protein>
<organism evidence="2 3">
    <name type="scientific">Lupinus albus</name>
    <name type="common">White lupine</name>
    <name type="synonym">Lupinus termis</name>
    <dbReference type="NCBI Taxonomy" id="3870"/>
    <lineage>
        <taxon>Eukaryota</taxon>
        <taxon>Viridiplantae</taxon>
        <taxon>Streptophyta</taxon>
        <taxon>Embryophyta</taxon>
        <taxon>Tracheophyta</taxon>
        <taxon>Spermatophyta</taxon>
        <taxon>Magnoliopsida</taxon>
        <taxon>eudicotyledons</taxon>
        <taxon>Gunneridae</taxon>
        <taxon>Pentapetalae</taxon>
        <taxon>rosids</taxon>
        <taxon>fabids</taxon>
        <taxon>Fabales</taxon>
        <taxon>Fabaceae</taxon>
        <taxon>Papilionoideae</taxon>
        <taxon>50 kb inversion clade</taxon>
        <taxon>genistoids sensu lato</taxon>
        <taxon>core genistoids</taxon>
        <taxon>Genisteae</taxon>
        <taxon>Lupinus</taxon>
    </lineage>
</organism>
<accession>A0A6A4QZ58</accession>
<gene>
    <name evidence="2" type="ORF">Lalb_Chr02g0149701</name>
</gene>
<dbReference type="EMBL" id="WOCE01000002">
    <property type="protein sequence ID" value="KAE9619110.1"/>
    <property type="molecule type" value="Genomic_DNA"/>
</dbReference>
<keyword evidence="1" id="KW-1133">Transmembrane helix</keyword>
<keyword evidence="1" id="KW-0472">Membrane</keyword>
<reference evidence="3" key="1">
    <citation type="journal article" date="2020" name="Nat. Commun.">
        <title>Genome sequence of the cluster root forming white lupin.</title>
        <authorList>
            <person name="Hufnagel B."/>
            <person name="Marques A."/>
            <person name="Soriano A."/>
            <person name="Marques L."/>
            <person name="Divol F."/>
            <person name="Doumas P."/>
            <person name="Sallet E."/>
            <person name="Mancinotti D."/>
            <person name="Carrere S."/>
            <person name="Marande W."/>
            <person name="Arribat S."/>
            <person name="Keller J."/>
            <person name="Huneau C."/>
            <person name="Blein T."/>
            <person name="Aime D."/>
            <person name="Laguerre M."/>
            <person name="Taylor J."/>
            <person name="Schubert V."/>
            <person name="Nelson M."/>
            <person name="Geu-Flores F."/>
            <person name="Crespi M."/>
            <person name="Gallardo-Guerrero K."/>
            <person name="Delaux P.-M."/>
            <person name="Salse J."/>
            <person name="Berges H."/>
            <person name="Guyot R."/>
            <person name="Gouzy J."/>
            <person name="Peret B."/>
        </authorList>
    </citation>
    <scope>NUCLEOTIDE SEQUENCE [LARGE SCALE GENOMIC DNA]</scope>
    <source>
        <strain evidence="3">cv. Amiga</strain>
    </source>
</reference>
<keyword evidence="1" id="KW-0812">Transmembrane</keyword>
<dbReference type="Proteomes" id="UP000447434">
    <property type="component" value="Chromosome 2"/>
</dbReference>